<evidence type="ECO:0000256" key="3">
    <source>
        <dbReference type="ARBA" id="ARBA00023163"/>
    </source>
</evidence>
<evidence type="ECO:0000313" key="6">
    <source>
        <dbReference type="Proteomes" id="UP001244552"/>
    </source>
</evidence>
<feature type="domain" description="HTH araC/xylS-type" evidence="4">
    <location>
        <begin position="177"/>
        <end position="274"/>
    </location>
</feature>
<dbReference type="Gene3D" id="2.60.120.10">
    <property type="entry name" value="Jelly Rolls"/>
    <property type="match status" value="1"/>
</dbReference>
<dbReference type="SUPFAM" id="SSF51215">
    <property type="entry name" value="Regulatory protein AraC"/>
    <property type="match status" value="1"/>
</dbReference>
<keyword evidence="2" id="KW-0238">DNA-binding</keyword>
<dbReference type="SUPFAM" id="SSF46689">
    <property type="entry name" value="Homeodomain-like"/>
    <property type="match status" value="2"/>
</dbReference>
<dbReference type="PANTHER" id="PTHR46796:SF2">
    <property type="entry name" value="TRANSCRIPTIONAL REGULATORY PROTEIN"/>
    <property type="match status" value="1"/>
</dbReference>
<organism evidence="5 6">
    <name type="scientific">Azospirillum picis</name>
    <dbReference type="NCBI Taxonomy" id="488438"/>
    <lineage>
        <taxon>Bacteria</taxon>
        <taxon>Pseudomonadati</taxon>
        <taxon>Pseudomonadota</taxon>
        <taxon>Alphaproteobacteria</taxon>
        <taxon>Rhodospirillales</taxon>
        <taxon>Azospirillaceae</taxon>
        <taxon>Azospirillum</taxon>
    </lineage>
</organism>
<dbReference type="PROSITE" id="PS01124">
    <property type="entry name" value="HTH_ARAC_FAMILY_2"/>
    <property type="match status" value="1"/>
</dbReference>
<dbReference type="SMART" id="SM00342">
    <property type="entry name" value="HTH_ARAC"/>
    <property type="match status" value="1"/>
</dbReference>
<keyword evidence="3" id="KW-0804">Transcription</keyword>
<dbReference type="InterPro" id="IPR009057">
    <property type="entry name" value="Homeodomain-like_sf"/>
</dbReference>
<gene>
    <name evidence="5" type="ORF">QO018_001796</name>
</gene>
<dbReference type="PANTHER" id="PTHR46796">
    <property type="entry name" value="HTH-TYPE TRANSCRIPTIONAL ACTIVATOR RHAS-RELATED"/>
    <property type="match status" value="1"/>
</dbReference>
<dbReference type="InterPro" id="IPR018060">
    <property type="entry name" value="HTH_AraC"/>
</dbReference>
<dbReference type="InterPro" id="IPR050204">
    <property type="entry name" value="AraC_XylS_family_regulators"/>
</dbReference>
<dbReference type="Proteomes" id="UP001244552">
    <property type="component" value="Unassembled WGS sequence"/>
</dbReference>
<dbReference type="Gene3D" id="1.10.10.60">
    <property type="entry name" value="Homeodomain-like"/>
    <property type="match status" value="1"/>
</dbReference>
<keyword evidence="1" id="KW-0805">Transcription regulation</keyword>
<evidence type="ECO:0000256" key="2">
    <source>
        <dbReference type="ARBA" id="ARBA00023125"/>
    </source>
</evidence>
<reference evidence="5 6" key="1">
    <citation type="submission" date="2023-07" db="EMBL/GenBank/DDBJ databases">
        <title>Genomic Encyclopedia of Type Strains, Phase IV (KMG-IV): sequencing the most valuable type-strain genomes for metagenomic binning, comparative biology and taxonomic classification.</title>
        <authorList>
            <person name="Goeker M."/>
        </authorList>
    </citation>
    <scope>NUCLEOTIDE SEQUENCE [LARGE SCALE GENOMIC DNA]</scope>
    <source>
        <strain evidence="5 6">DSM 19922</strain>
    </source>
</reference>
<proteinExistence type="predicted"/>
<dbReference type="InterPro" id="IPR003313">
    <property type="entry name" value="AraC-bd"/>
</dbReference>
<keyword evidence="6" id="KW-1185">Reference proteome</keyword>
<dbReference type="RefSeq" id="WP_209980254.1">
    <property type="nucleotide sequence ID" value="NZ_JAGINO010000004.1"/>
</dbReference>
<evidence type="ECO:0000259" key="4">
    <source>
        <dbReference type="PROSITE" id="PS01124"/>
    </source>
</evidence>
<dbReference type="Pfam" id="PF02311">
    <property type="entry name" value="AraC_binding"/>
    <property type="match status" value="1"/>
</dbReference>
<evidence type="ECO:0000256" key="1">
    <source>
        <dbReference type="ARBA" id="ARBA00023015"/>
    </source>
</evidence>
<dbReference type="Pfam" id="PF12833">
    <property type="entry name" value="HTH_18"/>
    <property type="match status" value="1"/>
</dbReference>
<evidence type="ECO:0000313" key="5">
    <source>
        <dbReference type="EMBL" id="MDQ0532949.1"/>
    </source>
</evidence>
<sequence>MGMGENHVKVWRAADLYDAELLRGVYVRHSYPWHAHEDVCLGLVIEGAIDLQTRGRTGIAERGSFVLINSEELHRGQPADPQGWRCRTIHIHPDFIRRTADDIGRGVGGTDTVFRGPTFQDAELASLLLRLHLCSETGGSSLDQQSQIVAVIAHLLARHAEPCLTLPNQGWEPIAIRRARAYLDEHLSDKTTLDDLAAVAGLPPFRLLRAFRRSLGLTPHAYQVQARVRTAHRLLRVGSPLADVAAAVGFSDQAHMTRVFKGIMGATPGQYRNAVRGELDLG</sequence>
<accession>A0ABU0MI71</accession>
<dbReference type="EMBL" id="JAUSVU010000004">
    <property type="protein sequence ID" value="MDQ0532949.1"/>
    <property type="molecule type" value="Genomic_DNA"/>
</dbReference>
<dbReference type="InterPro" id="IPR037923">
    <property type="entry name" value="HTH-like"/>
</dbReference>
<comment type="caution">
    <text evidence="5">The sequence shown here is derived from an EMBL/GenBank/DDBJ whole genome shotgun (WGS) entry which is preliminary data.</text>
</comment>
<dbReference type="InterPro" id="IPR014710">
    <property type="entry name" value="RmlC-like_jellyroll"/>
</dbReference>
<protein>
    <submittedName>
        <fullName evidence="5">AraC-like DNA-binding protein</fullName>
    </submittedName>
</protein>
<name>A0ABU0MI71_9PROT</name>